<sequence>MQIPMIALHHWRDNTSDVPDAPQVCTSVVRHAKNAAGTS</sequence>
<dbReference type="AlphaFoldDB" id="A0A242N643"/>
<proteinExistence type="predicted"/>
<organism evidence="1 2">
    <name type="scientific">Caballeronia sordidicola</name>
    <name type="common">Burkholderia sordidicola</name>
    <dbReference type="NCBI Taxonomy" id="196367"/>
    <lineage>
        <taxon>Bacteria</taxon>
        <taxon>Pseudomonadati</taxon>
        <taxon>Pseudomonadota</taxon>
        <taxon>Betaproteobacteria</taxon>
        <taxon>Burkholderiales</taxon>
        <taxon>Burkholderiaceae</taxon>
        <taxon>Caballeronia</taxon>
    </lineage>
</organism>
<name>A0A242N643_CABSO</name>
<comment type="caution">
    <text evidence="1">The sequence shown here is derived from an EMBL/GenBank/DDBJ whole genome shotgun (WGS) entry which is preliminary data.</text>
</comment>
<reference evidence="1 2" key="1">
    <citation type="submission" date="2017-03" db="EMBL/GenBank/DDBJ databases">
        <title>Genome analysis of strain PAMC 26510.</title>
        <authorList>
            <person name="Oh H.-M."/>
            <person name="Yang J.-A."/>
        </authorList>
    </citation>
    <scope>NUCLEOTIDE SEQUENCE [LARGE SCALE GENOMIC DNA]</scope>
    <source>
        <strain evidence="1 2">PAMC 26510</strain>
    </source>
</reference>
<accession>A0A242N643</accession>
<dbReference type="EMBL" id="NBTY01000034">
    <property type="protein sequence ID" value="OTP79127.1"/>
    <property type="molecule type" value="Genomic_DNA"/>
</dbReference>
<dbReference type="Proteomes" id="UP000194546">
    <property type="component" value="Unassembled WGS sequence"/>
</dbReference>
<evidence type="ECO:0000313" key="1">
    <source>
        <dbReference type="EMBL" id="OTP79127.1"/>
    </source>
</evidence>
<protein>
    <submittedName>
        <fullName evidence="1">Uncharacterized protein</fullName>
    </submittedName>
</protein>
<gene>
    <name evidence="1" type="ORF">PAMC26510_06595</name>
</gene>
<evidence type="ECO:0000313" key="2">
    <source>
        <dbReference type="Proteomes" id="UP000194546"/>
    </source>
</evidence>